<name>A0A017S029_ASPRC</name>
<gene>
    <name evidence="1" type="ORF">EURHEDRAFT_417911</name>
</gene>
<sequence length="109" mass="12548">MFSAHSHLRRHLQAQNSLNAKSLRIRKALHILSELHGKHLYLYRAVCNYCWAVKNRENFVVKQSSVSHDQYVVYINLSEHAAKGYPKRSTVADVIDTFPKEDVNSCTPP</sequence>
<dbReference type="RefSeq" id="XP_040633674.1">
    <property type="nucleotide sequence ID" value="XM_040783310.1"/>
</dbReference>
<dbReference type="EMBL" id="KK088484">
    <property type="protein sequence ID" value="EYE89984.1"/>
    <property type="molecule type" value="Genomic_DNA"/>
</dbReference>
<dbReference type="HOGENOM" id="CLU_2183418_0_0_1"/>
<proteinExistence type="predicted"/>
<reference evidence="2" key="1">
    <citation type="journal article" date="2014" name="Nat. Commun.">
        <title>Genomic adaptations of the halophilic Dead Sea filamentous fungus Eurotium rubrum.</title>
        <authorList>
            <person name="Kis-Papo T."/>
            <person name="Weig A.R."/>
            <person name="Riley R."/>
            <person name="Persoh D."/>
            <person name="Salamov A."/>
            <person name="Sun H."/>
            <person name="Lipzen A."/>
            <person name="Wasser S.P."/>
            <person name="Rambold G."/>
            <person name="Grigoriev I.V."/>
            <person name="Nevo E."/>
        </authorList>
    </citation>
    <scope>NUCLEOTIDE SEQUENCE [LARGE SCALE GENOMIC DNA]</scope>
    <source>
        <strain evidence="2">CBS 135680</strain>
    </source>
</reference>
<dbReference type="AlphaFoldDB" id="A0A017S029"/>
<evidence type="ECO:0000313" key="2">
    <source>
        <dbReference type="Proteomes" id="UP000019804"/>
    </source>
</evidence>
<keyword evidence="2" id="KW-1185">Reference proteome</keyword>
<evidence type="ECO:0000313" key="1">
    <source>
        <dbReference type="EMBL" id="EYE89984.1"/>
    </source>
</evidence>
<protein>
    <submittedName>
        <fullName evidence="1">Uncharacterized protein</fullName>
    </submittedName>
</protein>
<organism evidence="1 2">
    <name type="scientific">Aspergillus ruber (strain CBS 135680)</name>
    <dbReference type="NCBI Taxonomy" id="1388766"/>
    <lineage>
        <taxon>Eukaryota</taxon>
        <taxon>Fungi</taxon>
        <taxon>Dikarya</taxon>
        <taxon>Ascomycota</taxon>
        <taxon>Pezizomycotina</taxon>
        <taxon>Eurotiomycetes</taxon>
        <taxon>Eurotiomycetidae</taxon>
        <taxon>Eurotiales</taxon>
        <taxon>Aspergillaceae</taxon>
        <taxon>Aspergillus</taxon>
        <taxon>Aspergillus subgen. Aspergillus</taxon>
    </lineage>
</organism>
<dbReference type="STRING" id="1388766.A0A017S029"/>
<accession>A0A017S029</accession>
<dbReference type="Proteomes" id="UP000019804">
    <property type="component" value="Unassembled WGS sequence"/>
</dbReference>
<dbReference type="GeneID" id="63698434"/>